<comment type="function">
    <text evidence="9">Involved in the biosynthesis of the central metabolite phospho-alpha-D-ribosyl-1-pyrophosphate (PRPP) via the transfer of pyrophosphoryl group from ATP to 1-hydroxyl of ribose-5-phosphate (Rib-5-P).</text>
</comment>
<dbReference type="Proteomes" id="UP000604381">
    <property type="component" value="Unassembled WGS sequence"/>
</dbReference>
<dbReference type="NCBIfam" id="NF002320">
    <property type="entry name" value="PRK01259.1"/>
    <property type="match status" value="1"/>
</dbReference>
<comment type="pathway">
    <text evidence="9">Metabolic intermediate biosynthesis; 5-phospho-alpha-D-ribose 1-diphosphate biosynthesis; 5-phospho-alpha-D-ribose 1-diphosphate from D-ribose 5-phosphate (route I): step 1/1.</text>
</comment>
<feature type="binding site" evidence="9">
    <location>
        <begin position="96"/>
        <end position="97"/>
    </location>
    <ligand>
        <name>ATP</name>
        <dbReference type="ChEBI" id="CHEBI:30616"/>
    </ligand>
</feature>
<feature type="binding site" evidence="9">
    <location>
        <begin position="37"/>
        <end position="39"/>
    </location>
    <ligand>
        <name>ATP</name>
        <dbReference type="ChEBI" id="CHEBI:30616"/>
    </ligand>
</feature>
<keyword evidence="9" id="KW-0963">Cytoplasm</keyword>
<keyword evidence="4 9" id="KW-0547">Nucleotide-binding</keyword>
<dbReference type="GO" id="GO:0000287">
    <property type="term" value="F:magnesium ion binding"/>
    <property type="evidence" value="ECO:0007669"/>
    <property type="project" value="UniProtKB-UniRule"/>
</dbReference>
<feature type="binding site" evidence="9">
    <location>
        <position position="204"/>
    </location>
    <ligand>
        <name>D-ribose 5-phosphate</name>
        <dbReference type="ChEBI" id="CHEBI:78346"/>
    </ligand>
</feature>
<comment type="catalytic activity">
    <reaction evidence="8 9">
        <text>D-ribose 5-phosphate + ATP = 5-phospho-alpha-D-ribose 1-diphosphate + AMP + H(+)</text>
        <dbReference type="Rhea" id="RHEA:15609"/>
        <dbReference type="ChEBI" id="CHEBI:15378"/>
        <dbReference type="ChEBI" id="CHEBI:30616"/>
        <dbReference type="ChEBI" id="CHEBI:58017"/>
        <dbReference type="ChEBI" id="CHEBI:78346"/>
        <dbReference type="ChEBI" id="CHEBI:456215"/>
        <dbReference type="EC" id="2.7.6.1"/>
    </reaction>
</comment>
<dbReference type="NCBIfam" id="TIGR01251">
    <property type="entry name" value="ribP_PPkin"/>
    <property type="match status" value="1"/>
</dbReference>
<comment type="similarity">
    <text evidence="9">Belongs to the ribose-phosphate pyrophosphokinase family. Class I subfamily.</text>
</comment>
<keyword evidence="12" id="KW-1185">Reference proteome</keyword>
<dbReference type="CDD" id="cd06223">
    <property type="entry name" value="PRTases_typeI"/>
    <property type="match status" value="1"/>
</dbReference>
<proteinExistence type="inferred from homology"/>
<dbReference type="FunFam" id="3.40.50.2020:FF:000007">
    <property type="entry name" value="Ribose-phosphate pyrophosphokinase"/>
    <property type="match status" value="1"/>
</dbReference>
<sequence>MDNLMLVAGGSTPALTGAICRHLNLAPGRLTVDTFADGEAQVEFRDNIRGHDLYIVQSISPPASASLMELALIADAARRSSAESITAVAPYLGYSRQDRRPGGGRTPISARVVADILSAVGVERLVTIDLHAEQIQGFYSFPVENIYASPVLLSDLSRAIHKGGRGKDGKAPAVLVSPDIGGVARARALATQINADLAIIDKRRPKANVAEVMNTIGDVEGRQCFLIDDIADTAGTLCGAARALLDAGASSVAAYCSHPLLSGKALANIEESPLLELVCTDTVPLSEEARKCNKIRVLSVAELLAEAISRIHGKQSISSLFMD</sequence>
<dbReference type="Pfam" id="PF14572">
    <property type="entry name" value="Pribosyl_synth"/>
    <property type="match status" value="1"/>
</dbReference>
<dbReference type="PANTHER" id="PTHR10210:SF41">
    <property type="entry name" value="RIBOSE-PHOSPHATE PYROPHOSPHOKINASE 1, CHLOROPLASTIC"/>
    <property type="match status" value="1"/>
</dbReference>
<keyword evidence="5 9" id="KW-0418">Kinase</keyword>
<reference evidence="11" key="1">
    <citation type="submission" date="2020-10" db="EMBL/GenBank/DDBJ databases">
        <title>An improved Amphimedon queenslandica hologenome assembly reveals how three proteobacterial symbionts can extend the metabolic phenotypic of their marine sponge host.</title>
        <authorList>
            <person name="Degnan B."/>
            <person name="Degnan S."/>
            <person name="Xiang X."/>
        </authorList>
    </citation>
    <scope>NUCLEOTIDE SEQUENCE</scope>
    <source>
        <strain evidence="11">AqS2</strain>
    </source>
</reference>
<keyword evidence="7 9" id="KW-0460">Magnesium</keyword>
<keyword evidence="3 9" id="KW-0545">Nucleotide biosynthesis</keyword>
<dbReference type="Pfam" id="PF13793">
    <property type="entry name" value="Pribosyltran_N"/>
    <property type="match status" value="1"/>
</dbReference>
<feature type="active site" evidence="9">
    <location>
        <position position="202"/>
    </location>
</feature>
<evidence type="ECO:0000256" key="7">
    <source>
        <dbReference type="ARBA" id="ARBA00022842"/>
    </source>
</evidence>
<comment type="subcellular location">
    <subcellularLocation>
        <location evidence="9">Cytoplasm</location>
    </subcellularLocation>
</comment>
<evidence type="ECO:0000313" key="12">
    <source>
        <dbReference type="Proteomes" id="UP000604381"/>
    </source>
</evidence>
<accession>A0A930UDB4</accession>
<evidence type="ECO:0000256" key="2">
    <source>
        <dbReference type="ARBA" id="ARBA00022723"/>
    </source>
</evidence>
<evidence type="ECO:0000256" key="8">
    <source>
        <dbReference type="ARBA" id="ARBA00049535"/>
    </source>
</evidence>
<evidence type="ECO:0000256" key="1">
    <source>
        <dbReference type="ARBA" id="ARBA00022679"/>
    </source>
</evidence>
<evidence type="ECO:0000256" key="4">
    <source>
        <dbReference type="ARBA" id="ARBA00022741"/>
    </source>
</evidence>
<dbReference type="GO" id="GO:0006015">
    <property type="term" value="P:5-phosphoribose 1-diphosphate biosynthetic process"/>
    <property type="evidence" value="ECO:0007669"/>
    <property type="project" value="UniProtKB-UniRule"/>
</dbReference>
<feature type="domain" description="Ribose-phosphate pyrophosphokinase N-terminal" evidence="10">
    <location>
        <begin position="4"/>
        <end position="121"/>
    </location>
</feature>
<dbReference type="GO" id="GO:0006164">
    <property type="term" value="P:purine nucleotide biosynthetic process"/>
    <property type="evidence" value="ECO:0007669"/>
    <property type="project" value="TreeGrafter"/>
</dbReference>
<feature type="binding site" evidence="9">
    <location>
        <position position="228"/>
    </location>
    <ligand>
        <name>D-ribose 5-phosphate</name>
        <dbReference type="ChEBI" id="CHEBI:78346"/>
    </ligand>
</feature>
<dbReference type="HAMAP" id="MF_00583_B">
    <property type="entry name" value="RibP_PPkinase_B"/>
    <property type="match status" value="1"/>
</dbReference>
<comment type="subunit">
    <text evidence="9">Homohexamer.</text>
</comment>
<dbReference type="GO" id="GO:0005737">
    <property type="term" value="C:cytoplasm"/>
    <property type="evidence" value="ECO:0007669"/>
    <property type="project" value="UniProtKB-SubCell"/>
</dbReference>
<dbReference type="InterPro" id="IPR029099">
    <property type="entry name" value="Pribosyltran_N"/>
</dbReference>
<dbReference type="EMBL" id="JADHEI010000052">
    <property type="protein sequence ID" value="MBF2735800.1"/>
    <property type="molecule type" value="Genomic_DNA"/>
</dbReference>
<comment type="caution">
    <text evidence="11">The sequence shown here is derived from an EMBL/GenBank/DDBJ whole genome shotgun (WGS) entry which is preliminary data.</text>
</comment>
<dbReference type="GO" id="GO:0005524">
    <property type="term" value="F:ATP binding"/>
    <property type="evidence" value="ECO:0007669"/>
    <property type="project" value="UniProtKB-KW"/>
</dbReference>
<gene>
    <name evidence="9" type="primary">prs</name>
    <name evidence="11" type="ORF">ISN26_07000</name>
</gene>
<dbReference type="PANTHER" id="PTHR10210">
    <property type="entry name" value="RIBOSE-PHOSPHATE DIPHOSPHOKINASE FAMILY MEMBER"/>
    <property type="match status" value="1"/>
</dbReference>
<dbReference type="InterPro" id="IPR037515">
    <property type="entry name" value="Rib-P_diPkinase_bac"/>
</dbReference>
<keyword evidence="2 9" id="KW-0479">Metal-binding</keyword>
<dbReference type="GO" id="GO:0016301">
    <property type="term" value="F:kinase activity"/>
    <property type="evidence" value="ECO:0007669"/>
    <property type="project" value="UniProtKB-KW"/>
</dbReference>
<keyword evidence="6 9" id="KW-0067">ATP-binding</keyword>
<evidence type="ECO:0000256" key="5">
    <source>
        <dbReference type="ARBA" id="ARBA00022777"/>
    </source>
</evidence>
<feature type="binding site" evidence="9">
    <location>
        <position position="131"/>
    </location>
    <ligand>
        <name>Mg(2+)</name>
        <dbReference type="ChEBI" id="CHEBI:18420"/>
    </ligand>
</feature>
<organism evidence="11 12">
    <name type="scientific">Candidatus Amphirhobacter heronislandensis</name>
    <dbReference type="NCBI Taxonomy" id="1732024"/>
    <lineage>
        <taxon>Bacteria</taxon>
        <taxon>Pseudomonadati</taxon>
        <taxon>Pseudomonadota</taxon>
        <taxon>Gammaproteobacteria</taxon>
        <taxon>Candidatus Tethybacterales</taxon>
        <taxon>Candidatus Tethybacteraceae</taxon>
        <taxon>Candidatus Amphirhobacter</taxon>
    </lineage>
</organism>
<dbReference type="SMART" id="SM01400">
    <property type="entry name" value="Pribosyltran_N"/>
    <property type="match status" value="1"/>
</dbReference>
<protein>
    <recommendedName>
        <fullName evidence="9">Ribose-phosphate pyrophosphokinase</fullName>
        <shortName evidence="9">RPPK</shortName>
        <ecNumber evidence="9">2.7.6.1</ecNumber>
    </recommendedName>
    <alternativeName>
        <fullName evidence="9">5-phospho-D-ribosyl alpha-1-diphosphate synthase</fullName>
    </alternativeName>
    <alternativeName>
        <fullName evidence="9">Phosphoribosyl diphosphate synthase</fullName>
    </alternativeName>
    <alternativeName>
        <fullName evidence="9">Phosphoribosyl pyrophosphate synthase</fullName>
        <shortName evidence="9">P-Rib-PP synthase</shortName>
        <shortName evidence="9">PRPP synthase</shortName>
        <shortName evidence="9">PRPPase</shortName>
    </alternativeName>
</protein>
<dbReference type="InterPro" id="IPR029057">
    <property type="entry name" value="PRTase-like"/>
</dbReference>
<comment type="cofactor">
    <cofactor evidence="9">
        <name>Mg(2+)</name>
        <dbReference type="ChEBI" id="CHEBI:18420"/>
    </cofactor>
    <text evidence="9">Binds 2 Mg(2+) ions per subunit.</text>
</comment>
<keyword evidence="1 9" id="KW-0808">Transferase</keyword>
<dbReference type="InterPro" id="IPR000836">
    <property type="entry name" value="PRTase_dom"/>
</dbReference>
<dbReference type="SUPFAM" id="SSF53271">
    <property type="entry name" value="PRTase-like"/>
    <property type="match status" value="1"/>
</dbReference>
<evidence type="ECO:0000259" key="10">
    <source>
        <dbReference type="Pfam" id="PF13793"/>
    </source>
</evidence>
<dbReference type="InterPro" id="IPR005946">
    <property type="entry name" value="Rib-P_diPkinase"/>
</dbReference>
<feature type="binding site" evidence="9">
    <location>
        <position position="179"/>
    </location>
    <ligand>
        <name>Mg(2+)</name>
        <dbReference type="ChEBI" id="CHEBI:18420"/>
    </ligand>
</feature>
<evidence type="ECO:0000256" key="3">
    <source>
        <dbReference type="ARBA" id="ARBA00022727"/>
    </source>
</evidence>
<dbReference type="FunFam" id="3.40.50.2020:FF:000005">
    <property type="entry name" value="Ribose-phosphate pyrophosphokinase 1"/>
    <property type="match status" value="1"/>
</dbReference>
<dbReference type="GO" id="GO:0004749">
    <property type="term" value="F:ribose phosphate diphosphokinase activity"/>
    <property type="evidence" value="ECO:0007669"/>
    <property type="project" value="UniProtKB-UniRule"/>
</dbReference>
<dbReference type="EC" id="2.7.6.1" evidence="9"/>
<dbReference type="GO" id="GO:0002189">
    <property type="term" value="C:ribose phosphate diphosphokinase complex"/>
    <property type="evidence" value="ECO:0007669"/>
    <property type="project" value="TreeGrafter"/>
</dbReference>
<feature type="binding site" evidence="9">
    <location>
        <begin position="232"/>
        <end position="236"/>
    </location>
    <ligand>
        <name>D-ribose 5-phosphate</name>
        <dbReference type="ChEBI" id="CHEBI:78346"/>
    </ligand>
</feature>
<evidence type="ECO:0000256" key="6">
    <source>
        <dbReference type="ARBA" id="ARBA00022840"/>
    </source>
</evidence>
<dbReference type="Gene3D" id="3.40.50.2020">
    <property type="match status" value="2"/>
</dbReference>
<evidence type="ECO:0000256" key="9">
    <source>
        <dbReference type="HAMAP-Rule" id="MF_00583"/>
    </source>
</evidence>
<name>A0A930UDB4_9GAMM</name>
<evidence type="ECO:0000313" key="11">
    <source>
        <dbReference type="EMBL" id="MBF2735800.1"/>
    </source>
</evidence>
<dbReference type="AlphaFoldDB" id="A0A930UDB4"/>